<dbReference type="InterPro" id="IPR054491">
    <property type="entry name" value="MGH1-like_GH"/>
</dbReference>
<dbReference type="AlphaFoldDB" id="A0A1H0RYJ1"/>
<evidence type="ECO:0000313" key="5">
    <source>
        <dbReference type="EMBL" id="SDP34550.1"/>
    </source>
</evidence>
<dbReference type="EMBL" id="LT629710">
    <property type="protein sequence ID" value="SDP34550.1"/>
    <property type="molecule type" value="Genomic_DNA"/>
</dbReference>
<dbReference type="PANTHER" id="PTHR10412">
    <property type="entry name" value="MANNOSYL-OLIGOSACCHARIDE GLUCOSIDASE"/>
    <property type="match status" value="1"/>
</dbReference>
<reference evidence="5 6" key="1">
    <citation type="submission" date="2016-10" db="EMBL/GenBank/DDBJ databases">
        <authorList>
            <person name="de Groot N.N."/>
        </authorList>
    </citation>
    <scope>NUCLEOTIDE SEQUENCE [LARGE SCALE GENOMIC DNA]</scope>
    <source>
        <strain evidence="6">P4-7,KCTC 19426,CECT 7604</strain>
    </source>
</reference>
<dbReference type="SUPFAM" id="SSF48208">
    <property type="entry name" value="Six-hairpin glycosidases"/>
    <property type="match status" value="1"/>
</dbReference>
<feature type="domain" description="Mannosylglycerate hydrolase MGH1-like glycoside hydrolase" evidence="4">
    <location>
        <begin position="257"/>
        <end position="561"/>
    </location>
</feature>
<dbReference type="Proteomes" id="UP000198741">
    <property type="component" value="Chromosome I"/>
</dbReference>
<dbReference type="InterPro" id="IPR004888">
    <property type="entry name" value="Glycoside_hydrolase_63"/>
</dbReference>
<sequence length="588" mass="65307">MRPHEPESGHPTFSLDEIPFSRYGSWLDISPVVGLHRFAEDLHLVTHQTGMHAILSLVPQVDGERVETVWEADPATLTWRHAEGQIDAAFETTDTVRLRGRGLALKVVAAEPALTPFSGPYFFRDPIDGSLVYTHYQSGRRYRITTLSGRLTVVGDQALGTAERGAVIEPADSGSWEIAVEEFETSRRPYVSGGSFALVEDAVRAEFTKFLADVAPWRTQRTPAADLAAYVLWSATVNPAGFLQRPSVLMSKHWMDKVWSWDHCFNAVALAGGRPELALDQFLTPFDHQDPRGALPDSVAHSERLYNFVKPPIHGWALRTLRRHLAQDLDVQALTDIYWKLAFWARFWLDARRAPDRELPHYQHGNDSGWDNATTFDPARVLETADLAGFLVQTLSTLAELATELGLVADSEEWSVLADAIQQAMIDHLWDGSGFGARNPNTGEITRCASLLNLLPITLGARLPAQIADRLADGIKVHLTEWGVSTEPPNSPHYEPDGYWRGPIWAPSTVLVENGLRRAGHVGLADDISDRFRRLCEKSGFAENFDALTGAGLRDRAYTWTASAYLILAAEHEDRMRLAVPDSAEVVA</sequence>
<proteinExistence type="inferred from homology"/>
<keyword evidence="3" id="KW-0326">Glycosidase</keyword>
<dbReference type="Gene3D" id="1.50.10.10">
    <property type="match status" value="1"/>
</dbReference>
<dbReference type="PANTHER" id="PTHR10412:SF11">
    <property type="entry name" value="MANNOSYL-OLIGOSACCHARIDE GLUCOSIDASE"/>
    <property type="match status" value="1"/>
</dbReference>
<dbReference type="STRING" id="1090615.SAMN04515671_3811"/>
<evidence type="ECO:0000259" key="4">
    <source>
        <dbReference type="Pfam" id="PF22422"/>
    </source>
</evidence>
<dbReference type="InterPro" id="IPR008928">
    <property type="entry name" value="6-hairpin_glycosidase_sf"/>
</dbReference>
<gene>
    <name evidence="5" type="ORF">SAMN04515671_3811</name>
</gene>
<evidence type="ECO:0000256" key="3">
    <source>
        <dbReference type="ARBA" id="ARBA00023295"/>
    </source>
</evidence>
<keyword evidence="2" id="KW-0378">Hydrolase</keyword>
<keyword evidence="6" id="KW-1185">Reference proteome</keyword>
<dbReference type="GO" id="GO:0006487">
    <property type="term" value="P:protein N-linked glycosylation"/>
    <property type="evidence" value="ECO:0007669"/>
    <property type="project" value="TreeGrafter"/>
</dbReference>
<dbReference type="InterPro" id="IPR012341">
    <property type="entry name" value="6hp_glycosidase-like_sf"/>
</dbReference>
<dbReference type="GO" id="GO:0004573">
    <property type="term" value="F:Glc3Man9GlcNAc2 oligosaccharide glucosidase activity"/>
    <property type="evidence" value="ECO:0007669"/>
    <property type="project" value="InterPro"/>
</dbReference>
<name>A0A1H0RYJ1_9ACTN</name>
<evidence type="ECO:0000313" key="6">
    <source>
        <dbReference type="Proteomes" id="UP000198741"/>
    </source>
</evidence>
<dbReference type="Pfam" id="PF22422">
    <property type="entry name" value="MGH1-like_GH"/>
    <property type="match status" value="1"/>
</dbReference>
<organism evidence="5 6">
    <name type="scientific">Nakamurella panacisegetis</name>
    <dbReference type="NCBI Taxonomy" id="1090615"/>
    <lineage>
        <taxon>Bacteria</taxon>
        <taxon>Bacillati</taxon>
        <taxon>Actinomycetota</taxon>
        <taxon>Actinomycetes</taxon>
        <taxon>Nakamurellales</taxon>
        <taxon>Nakamurellaceae</taxon>
        <taxon>Nakamurella</taxon>
    </lineage>
</organism>
<accession>A0A1H0RYJ1</accession>
<dbReference type="OrthoDB" id="9781878at2"/>
<evidence type="ECO:0000256" key="1">
    <source>
        <dbReference type="ARBA" id="ARBA00010833"/>
    </source>
</evidence>
<evidence type="ECO:0000256" key="2">
    <source>
        <dbReference type="ARBA" id="ARBA00022801"/>
    </source>
</evidence>
<protein>
    <submittedName>
        <fullName evidence="5">Glycogen debranching enzyme (Alpha-1,6-glucosidase)</fullName>
    </submittedName>
</protein>
<dbReference type="GO" id="GO:0009311">
    <property type="term" value="P:oligosaccharide metabolic process"/>
    <property type="evidence" value="ECO:0007669"/>
    <property type="project" value="InterPro"/>
</dbReference>
<comment type="similarity">
    <text evidence="1">Belongs to the glycosyl hydrolase 63 family.</text>
</comment>